<protein>
    <submittedName>
        <fullName evidence="1">Uncharacterized protein</fullName>
    </submittedName>
</protein>
<proteinExistence type="predicted"/>
<feature type="non-terminal residue" evidence="1">
    <location>
        <position position="430"/>
    </location>
</feature>
<dbReference type="EMBL" id="JANBPW010005020">
    <property type="protein sequence ID" value="KAJ1933553.1"/>
    <property type="molecule type" value="Genomic_DNA"/>
</dbReference>
<gene>
    <name evidence="1" type="ORF">FBU59_005993</name>
</gene>
<reference evidence="1" key="1">
    <citation type="submission" date="2022-07" db="EMBL/GenBank/DDBJ databases">
        <title>Phylogenomic reconstructions and comparative analyses of Kickxellomycotina fungi.</title>
        <authorList>
            <person name="Reynolds N.K."/>
            <person name="Stajich J.E."/>
            <person name="Barry K."/>
            <person name="Grigoriev I.V."/>
            <person name="Crous P."/>
            <person name="Smith M.E."/>
        </authorList>
    </citation>
    <scope>NUCLEOTIDE SEQUENCE</scope>
    <source>
        <strain evidence="1">NRRL 5244</strain>
    </source>
</reference>
<comment type="caution">
    <text evidence="1">The sequence shown here is derived from an EMBL/GenBank/DDBJ whole genome shotgun (WGS) entry which is preliminary data.</text>
</comment>
<organism evidence="1 2">
    <name type="scientific">Linderina macrospora</name>
    <dbReference type="NCBI Taxonomy" id="4868"/>
    <lineage>
        <taxon>Eukaryota</taxon>
        <taxon>Fungi</taxon>
        <taxon>Fungi incertae sedis</taxon>
        <taxon>Zoopagomycota</taxon>
        <taxon>Kickxellomycotina</taxon>
        <taxon>Kickxellomycetes</taxon>
        <taxon>Kickxellales</taxon>
        <taxon>Kickxellaceae</taxon>
        <taxon>Linderina</taxon>
    </lineage>
</organism>
<accession>A0ACC1J100</accession>
<evidence type="ECO:0000313" key="2">
    <source>
        <dbReference type="Proteomes" id="UP001150603"/>
    </source>
</evidence>
<name>A0ACC1J100_9FUNG</name>
<keyword evidence="2" id="KW-1185">Reference proteome</keyword>
<sequence>MSESLMSIDDMMAMTGSNTGESSTHPSVPPVLLDSEPVRRCPGLHGCRPPWKFHASAFYLERLMVEFCDHLRRLNSLRSLASRSFFFSEPVFVDEDYPYLKRTKQVQSWVERLAKVKSQWSWLHLQLNKWLDSILLRFTEVLNRVPLDLYNRQYRHQYYYYLIAAHAAIIMSHGVILQLFTDLSRYIKQQEQAILSSTRRSPVAASNGLGLVGSPEFSHFSAAAGHTIASSSASLSPAAAAAATMGLLGSNGSDGLADFGIGALNSVMTPLMNSNSSVYSSLMGSPMSYPSAQSLSGGQGMLDDFLDANNAEREHFGIHAVAAAAAGFGVGNGSNGAGGGLGSRGTPNAVLRELHDMANIAWESCVSTAEQLASVLRGRHPKFVLLGGPSTDSLVGEFGATASAQATAAPSASGSAFNAPGTGPGTDNPL</sequence>
<evidence type="ECO:0000313" key="1">
    <source>
        <dbReference type="EMBL" id="KAJ1933553.1"/>
    </source>
</evidence>
<dbReference type="Proteomes" id="UP001150603">
    <property type="component" value="Unassembled WGS sequence"/>
</dbReference>